<proteinExistence type="inferred from homology"/>
<feature type="transmembrane region" description="Helical" evidence="8">
    <location>
        <begin position="105"/>
        <end position="130"/>
    </location>
</feature>
<name>A0A7W6DBL5_9HYPH</name>
<keyword evidence="5 8" id="KW-0812">Transmembrane</keyword>
<reference evidence="9 10" key="1">
    <citation type="submission" date="2020-08" db="EMBL/GenBank/DDBJ databases">
        <title>Genomic Encyclopedia of Type Strains, Phase IV (KMG-IV): sequencing the most valuable type-strain genomes for metagenomic binning, comparative biology and taxonomic classification.</title>
        <authorList>
            <person name="Goeker M."/>
        </authorList>
    </citation>
    <scope>NUCLEOTIDE SEQUENCE [LARGE SCALE GENOMIC DNA]</scope>
    <source>
        <strain evidence="9 10">DSM 100211</strain>
    </source>
</reference>
<keyword evidence="3" id="KW-0813">Transport</keyword>
<feature type="transmembrane region" description="Helical" evidence="8">
    <location>
        <begin position="248"/>
        <end position="273"/>
    </location>
</feature>
<feature type="transmembrane region" description="Helical" evidence="8">
    <location>
        <begin position="47"/>
        <end position="68"/>
    </location>
</feature>
<comment type="subcellular location">
    <subcellularLocation>
        <location evidence="1">Cell membrane</location>
        <topology evidence="1">Multi-pass membrane protein</topology>
    </subcellularLocation>
</comment>
<organism evidence="9 10">
    <name type="scientific">Mycoplana azooxidifex</name>
    <dbReference type="NCBI Taxonomy" id="1636188"/>
    <lineage>
        <taxon>Bacteria</taxon>
        <taxon>Pseudomonadati</taxon>
        <taxon>Pseudomonadota</taxon>
        <taxon>Alphaproteobacteria</taxon>
        <taxon>Hyphomicrobiales</taxon>
        <taxon>Rhizobiaceae</taxon>
        <taxon>Mycoplana</taxon>
    </lineage>
</organism>
<keyword evidence="10" id="KW-1185">Reference proteome</keyword>
<dbReference type="EMBL" id="JACIEE010000002">
    <property type="protein sequence ID" value="MBB3975944.1"/>
    <property type="molecule type" value="Genomic_DNA"/>
</dbReference>
<evidence type="ECO:0000313" key="10">
    <source>
        <dbReference type="Proteomes" id="UP000574761"/>
    </source>
</evidence>
<evidence type="ECO:0000256" key="5">
    <source>
        <dbReference type="ARBA" id="ARBA00022692"/>
    </source>
</evidence>
<feature type="transmembrane region" description="Helical" evidence="8">
    <location>
        <begin position="74"/>
        <end position="93"/>
    </location>
</feature>
<evidence type="ECO:0000256" key="2">
    <source>
        <dbReference type="ARBA" id="ARBA00009773"/>
    </source>
</evidence>
<comment type="caution">
    <text evidence="9">The sequence shown here is derived from an EMBL/GenBank/DDBJ whole genome shotgun (WGS) entry which is preliminary data.</text>
</comment>
<evidence type="ECO:0000256" key="7">
    <source>
        <dbReference type="ARBA" id="ARBA00023136"/>
    </source>
</evidence>
<dbReference type="Proteomes" id="UP000574761">
    <property type="component" value="Unassembled WGS sequence"/>
</dbReference>
<evidence type="ECO:0000256" key="6">
    <source>
        <dbReference type="ARBA" id="ARBA00022989"/>
    </source>
</evidence>
<comment type="similarity">
    <text evidence="2">Belongs to the autoinducer-2 exporter (AI-2E) (TC 2.A.86) family.</text>
</comment>
<feature type="transmembrane region" description="Helical" evidence="8">
    <location>
        <begin position="313"/>
        <end position="333"/>
    </location>
</feature>
<feature type="transmembrane region" description="Helical" evidence="8">
    <location>
        <begin position="345"/>
        <end position="361"/>
    </location>
</feature>
<dbReference type="RefSeq" id="WP_246422361.1">
    <property type="nucleotide sequence ID" value="NZ_JACIEE010000002.1"/>
</dbReference>
<dbReference type="Pfam" id="PF01594">
    <property type="entry name" value="AI-2E_transport"/>
    <property type="match status" value="1"/>
</dbReference>
<feature type="transmembrane region" description="Helical" evidence="8">
    <location>
        <begin position="190"/>
        <end position="215"/>
    </location>
</feature>
<keyword evidence="7 8" id="KW-0472">Membrane</keyword>
<dbReference type="GO" id="GO:0005886">
    <property type="term" value="C:plasma membrane"/>
    <property type="evidence" value="ECO:0007669"/>
    <property type="project" value="UniProtKB-SubCell"/>
</dbReference>
<dbReference type="AlphaFoldDB" id="A0A7W6DBL5"/>
<evidence type="ECO:0000313" key="9">
    <source>
        <dbReference type="EMBL" id="MBB3975944.1"/>
    </source>
</evidence>
<evidence type="ECO:0000256" key="4">
    <source>
        <dbReference type="ARBA" id="ARBA00022475"/>
    </source>
</evidence>
<dbReference type="PANTHER" id="PTHR21716">
    <property type="entry name" value="TRANSMEMBRANE PROTEIN"/>
    <property type="match status" value="1"/>
</dbReference>
<feature type="transmembrane region" description="Helical" evidence="8">
    <location>
        <begin position="280"/>
        <end position="307"/>
    </location>
</feature>
<dbReference type="InterPro" id="IPR002549">
    <property type="entry name" value="AI-2E-like"/>
</dbReference>
<dbReference type="PANTHER" id="PTHR21716:SF67">
    <property type="entry name" value="TRANSPORT PROTEIN YDIK-RELATED"/>
    <property type="match status" value="1"/>
</dbReference>
<evidence type="ECO:0000256" key="3">
    <source>
        <dbReference type="ARBA" id="ARBA00022448"/>
    </source>
</evidence>
<accession>A0A7W6DBL5</accession>
<protein>
    <submittedName>
        <fullName evidence="9">Putative PurR-regulated permease PerM</fullName>
    </submittedName>
</protein>
<keyword evidence="6 8" id="KW-1133">Transmembrane helix</keyword>
<sequence>MRLWENVNRLAQRWRLFLAGRVFGFWFNSGGDVMQEVHSDGGQRQHVVETALALLLMSLLIAASFWVLLPFVGILTYAVILSIATAGLFDRLVELLDGRRKLAAVIFGVVTAAITIVPLIYLCSSIASYLSVAEAWLREAGTRGIPNLPGWLTGLPLVGDDVAAFWQNLQRDGLVLLERYQPQLAAIGKWLLALGAGLLFAVLEIFAGVIVAAIFHASRDRVLGYITAILEHIVGPSGREDLAAAGKAIQGVAVGVVGTAVLEGVLAWIGFAVAGVPGAVALAAATFFLAVIQIGPLLVWVPVAIWLGAEGQTGWAIFMVVWGIVALMGTDTFVKPMLIARSGELPMLVLFIGVIGGLAAWGFTGMFIGATTLAVLWTVLQLWLGAKGKRSAPAA</sequence>
<evidence type="ECO:0000256" key="1">
    <source>
        <dbReference type="ARBA" id="ARBA00004651"/>
    </source>
</evidence>
<evidence type="ECO:0000256" key="8">
    <source>
        <dbReference type="SAM" id="Phobius"/>
    </source>
</evidence>
<gene>
    <name evidence="9" type="ORF">GGQ64_001131</name>
</gene>
<keyword evidence="4" id="KW-1003">Cell membrane</keyword>